<sequence length="210" mass="22379">MAARYQLVLKSGPNAGLTYPLEGDLISIGRDASNMLVVNDPEVSRRHARIYRQGERYFIEDLGSTNGTAVNGMRLQAAHALQAGELITLGENTHLLFEASELDPDATIAAVRSSLMEEEAEPAPAYEPVMTSPPQMPGGFSGQVAQPAAGVKNVKPARMKLSPLVIVLIILVVVLACGCLAFAIFDALNLYCTAPFNTITNLFIPGACPP</sequence>
<proteinExistence type="predicted"/>
<evidence type="ECO:0000313" key="3">
    <source>
        <dbReference type="EMBL" id="HGS86134.1"/>
    </source>
</evidence>
<comment type="caution">
    <text evidence="3">The sequence shown here is derived from an EMBL/GenBank/DDBJ whole genome shotgun (WGS) entry which is preliminary data.</text>
</comment>
<feature type="domain" description="FHA" evidence="2">
    <location>
        <begin position="26"/>
        <end position="75"/>
    </location>
</feature>
<dbReference type="PROSITE" id="PS50006">
    <property type="entry name" value="FHA_DOMAIN"/>
    <property type="match status" value="1"/>
</dbReference>
<dbReference type="CDD" id="cd00060">
    <property type="entry name" value="FHA"/>
    <property type="match status" value="1"/>
</dbReference>
<evidence type="ECO:0000259" key="2">
    <source>
        <dbReference type="PROSITE" id="PS50006"/>
    </source>
</evidence>
<dbReference type="EMBL" id="DSXR01000014">
    <property type="protein sequence ID" value="HGS86134.1"/>
    <property type="molecule type" value="Genomic_DNA"/>
</dbReference>
<dbReference type="AlphaFoldDB" id="A0A7C4Q7A3"/>
<dbReference type="InterPro" id="IPR000253">
    <property type="entry name" value="FHA_dom"/>
</dbReference>
<keyword evidence="1" id="KW-0812">Transmembrane</keyword>
<dbReference type="Pfam" id="PF00498">
    <property type="entry name" value="FHA"/>
    <property type="match status" value="1"/>
</dbReference>
<dbReference type="SMART" id="SM00240">
    <property type="entry name" value="FHA"/>
    <property type="match status" value="1"/>
</dbReference>
<protein>
    <submittedName>
        <fullName evidence="3">FHA domain-containing protein</fullName>
    </submittedName>
</protein>
<name>A0A7C4Q7A3_9CHLR</name>
<reference evidence="3" key="1">
    <citation type="journal article" date="2020" name="mSystems">
        <title>Genome- and Community-Level Interaction Insights into Carbon Utilization and Element Cycling Functions of Hydrothermarchaeota in Hydrothermal Sediment.</title>
        <authorList>
            <person name="Zhou Z."/>
            <person name="Liu Y."/>
            <person name="Xu W."/>
            <person name="Pan J."/>
            <person name="Luo Z.H."/>
            <person name="Li M."/>
        </authorList>
    </citation>
    <scope>NUCLEOTIDE SEQUENCE [LARGE SCALE GENOMIC DNA]</scope>
    <source>
        <strain evidence="3">SpSt-556</strain>
    </source>
</reference>
<keyword evidence="1" id="KW-1133">Transmembrane helix</keyword>
<keyword evidence="1" id="KW-0472">Membrane</keyword>
<gene>
    <name evidence="3" type="ORF">ENT17_00775</name>
</gene>
<organism evidence="3">
    <name type="scientific">Bellilinea caldifistulae</name>
    <dbReference type="NCBI Taxonomy" id="360411"/>
    <lineage>
        <taxon>Bacteria</taxon>
        <taxon>Bacillati</taxon>
        <taxon>Chloroflexota</taxon>
        <taxon>Anaerolineae</taxon>
        <taxon>Anaerolineales</taxon>
        <taxon>Anaerolineaceae</taxon>
        <taxon>Bellilinea</taxon>
    </lineage>
</organism>
<dbReference type="InterPro" id="IPR050923">
    <property type="entry name" value="Cell_Proc_Reg/RNA_Proc"/>
</dbReference>
<dbReference type="PANTHER" id="PTHR23308">
    <property type="entry name" value="NUCLEAR INHIBITOR OF PROTEIN PHOSPHATASE-1"/>
    <property type="match status" value="1"/>
</dbReference>
<accession>A0A7C4Q7A3</accession>
<evidence type="ECO:0000256" key="1">
    <source>
        <dbReference type="SAM" id="Phobius"/>
    </source>
</evidence>
<feature type="transmembrane region" description="Helical" evidence="1">
    <location>
        <begin position="164"/>
        <end position="185"/>
    </location>
</feature>
<dbReference type="InterPro" id="IPR008984">
    <property type="entry name" value="SMAD_FHA_dom_sf"/>
</dbReference>
<dbReference type="SUPFAM" id="SSF49879">
    <property type="entry name" value="SMAD/FHA domain"/>
    <property type="match status" value="1"/>
</dbReference>
<dbReference type="Gene3D" id="2.60.200.20">
    <property type="match status" value="1"/>
</dbReference>